<evidence type="ECO:0000256" key="1">
    <source>
        <dbReference type="SAM" id="MobiDB-lite"/>
    </source>
</evidence>
<feature type="transmembrane region" description="Helical" evidence="2">
    <location>
        <begin position="194"/>
        <end position="220"/>
    </location>
</feature>
<feature type="transmembrane region" description="Helical" evidence="2">
    <location>
        <begin position="49"/>
        <end position="68"/>
    </location>
</feature>
<evidence type="ECO:0000313" key="4">
    <source>
        <dbReference type="Proteomes" id="UP000307440"/>
    </source>
</evidence>
<reference evidence="3 4" key="1">
    <citation type="journal article" date="2019" name="Nat. Ecol. Evol.">
        <title>Megaphylogeny resolves global patterns of mushroom evolution.</title>
        <authorList>
            <person name="Varga T."/>
            <person name="Krizsan K."/>
            <person name="Foldi C."/>
            <person name="Dima B."/>
            <person name="Sanchez-Garcia M."/>
            <person name="Sanchez-Ramirez S."/>
            <person name="Szollosi G.J."/>
            <person name="Szarkandi J.G."/>
            <person name="Papp V."/>
            <person name="Albert L."/>
            <person name="Andreopoulos W."/>
            <person name="Angelini C."/>
            <person name="Antonin V."/>
            <person name="Barry K.W."/>
            <person name="Bougher N.L."/>
            <person name="Buchanan P."/>
            <person name="Buyck B."/>
            <person name="Bense V."/>
            <person name="Catcheside P."/>
            <person name="Chovatia M."/>
            <person name="Cooper J."/>
            <person name="Damon W."/>
            <person name="Desjardin D."/>
            <person name="Finy P."/>
            <person name="Geml J."/>
            <person name="Haridas S."/>
            <person name="Hughes K."/>
            <person name="Justo A."/>
            <person name="Karasinski D."/>
            <person name="Kautmanova I."/>
            <person name="Kiss B."/>
            <person name="Kocsube S."/>
            <person name="Kotiranta H."/>
            <person name="LaButti K.M."/>
            <person name="Lechner B.E."/>
            <person name="Liimatainen K."/>
            <person name="Lipzen A."/>
            <person name="Lukacs Z."/>
            <person name="Mihaltcheva S."/>
            <person name="Morgado L.N."/>
            <person name="Niskanen T."/>
            <person name="Noordeloos M.E."/>
            <person name="Ohm R.A."/>
            <person name="Ortiz-Santana B."/>
            <person name="Ovrebo C."/>
            <person name="Racz N."/>
            <person name="Riley R."/>
            <person name="Savchenko A."/>
            <person name="Shiryaev A."/>
            <person name="Soop K."/>
            <person name="Spirin V."/>
            <person name="Szebenyi C."/>
            <person name="Tomsovsky M."/>
            <person name="Tulloss R.E."/>
            <person name="Uehling J."/>
            <person name="Grigoriev I.V."/>
            <person name="Vagvolgyi C."/>
            <person name="Papp T."/>
            <person name="Martin F.M."/>
            <person name="Miettinen O."/>
            <person name="Hibbett D.S."/>
            <person name="Nagy L.G."/>
        </authorList>
    </citation>
    <scope>NUCLEOTIDE SEQUENCE [LARGE SCALE GENOMIC DNA]</scope>
    <source>
        <strain evidence="3 4">CBS 121175</strain>
    </source>
</reference>
<dbReference type="EMBL" id="ML210365">
    <property type="protein sequence ID" value="TFK18994.1"/>
    <property type="molecule type" value="Genomic_DNA"/>
</dbReference>
<keyword evidence="2" id="KW-0812">Transmembrane</keyword>
<keyword evidence="2" id="KW-1133">Transmembrane helix</keyword>
<dbReference type="AlphaFoldDB" id="A0A5C3KGE1"/>
<proteinExistence type="predicted"/>
<feature type="compositionally biased region" description="Gly residues" evidence="1">
    <location>
        <begin position="163"/>
        <end position="180"/>
    </location>
</feature>
<keyword evidence="4" id="KW-1185">Reference proteome</keyword>
<name>A0A5C3KGE1_COPMA</name>
<dbReference type="OrthoDB" id="2853572at2759"/>
<accession>A0A5C3KGE1</accession>
<feature type="transmembrane region" description="Helical" evidence="2">
    <location>
        <begin position="23"/>
        <end position="43"/>
    </location>
</feature>
<feature type="region of interest" description="Disordered" evidence="1">
    <location>
        <begin position="157"/>
        <end position="182"/>
    </location>
</feature>
<gene>
    <name evidence="3" type="ORF">FA15DRAFT_697775</name>
</gene>
<evidence type="ECO:0000256" key="2">
    <source>
        <dbReference type="SAM" id="Phobius"/>
    </source>
</evidence>
<sequence>MSAAIYSNGPSGQVPPRAIKIRALLYTSIFLSAAVLGVSLVHLGALSLLLAPIFGAFTLIFSITLVILTHKDIKRFRKGRPFKSAAGVVGAPDGTQTVAGNADMMIYASKIASIVFAFLLLVLQIVALGMQIVILVGLSQVSNRTLTVSGPRLGSRSPQGITFGSGSGIRGGSTGSGSGGSSLSVKVPNLERTLIMGGVEAGLIAFQIGILLSIGIVSILERKAVTKLARSGGRYSNIQDGTTAYGDGGHN</sequence>
<feature type="non-terminal residue" evidence="3">
    <location>
        <position position="251"/>
    </location>
</feature>
<organism evidence="3 4">
    <name type="scientific">Coprinopsis marcescibilis</name>
    <name type="common">Agaric fungus</name>
    <name type="synonym">Psathyrella marcescibilis</name>
    <dbReference type="NCBI Taxonomy" id="230819"/>
    <lineage>
        <taxon>Eukaryota</taxon>
        <taxon>Fungi</taxon>
        <taxon>Dikarya</taxon>
        <taxon>Basidiomycota</taxon>
        <taxon>Agaricomycotina</taxon>
        <taxon>Agaricomycetes</taxon>
        <taxon>Agaricomycetidae</taxon>
        <taxon>Agaricales</taxon>
        <taxon>Agaricineae</taxon>
        <taxon>Psathyrellaceae</taxon>
        <taxon>Coprinopsis</taxon>
    </lineage>
</organism>
<evidence type="ECO:0000313" key="3">
    <source>
        <dbReference type="EMBL" id="TFK18994.1"/>
    </source>
</evidence>
<keyword evidence="2" id="KW-0472">Membrane</keyword>
<dbReference type="Proteomes" id="UP000307440">
    <property type="component" value="Unassembled WGS sequence"/>
</dbReference>
<feature type="transmembrane region" description="Helical" evidence="2">
    <location>
        <begin position="114"/>
        <end position="138"/>
    </location>
</feature>
<protein>
    <submittedName>
        <fullName evidence="3">Uncharacterized protein</fullName>
    </submittedName>
</protein>